<organism evidence="4">
    <name type="scientific">Capitella teleta</name>
    <name type="common">Polychaete worm</name>
    <dbReference type="NCBI Taxonomy" id="283909"/>
    <lineage>
        <taxon>Eukaryota</taxon>
        <taxon>Metazoa</taxon>
        <taxon>Spiralia</taxon>
        <taxon>Lophotrochozoa</taxon>
        <taxon>Annelida</taxon>
        <taxon>Polychaeta</taxon>
        <taxon>Sedentaria</taxon>
        <taxon>Scolecida</taxon>
        <taxon>Capitellidae</taxon>
        <taxon>Capitella</taxon>
    </lineage>
</organism>
<reference evidence="6" key="1">
    <citation type="submission" date="2012-12" db="EMBL/GenBank/DDBJ databases">
        <authorList>
            <person name="Hellsten U."/>
            <person name="Grimwood J."/>
            <person name="Chapman J.A."/>
            <person name="Shapiro H."/>
            <person name="Aerts A."/>
            <person name="Otillar R.P."/>
            <person name="Terry A.Y."/>
            <person name="Boore J.L."/>
            <person name="Simakov O."/>
            <person name="Marletaz F."/>
            <person name="Cho S.-J."/>
            <person name="Edsinger-Gonzales E."/>
            <person name="Havlak P."/>
            <person name="Kuo D.-H."/>
            <person name="Larsson T."/>
            <person name="Lv J."/>
            <person name="Arendt D."/>
            <person name="Savage R."/>
            <person name="Osoegawa K."/>
            <person name="de Jong P."/>
            <person name="Lindberg D.R."/>
            <person name="Seaver E.C."/>
            <person name="Weisblat D.A."/>
            <person name="Putnam N.H."/>
            <person name="Grigoriev I.V."/>
            <person name="Rokhsar D.S."/>
        </authorList>
    </citation>
    <scope>NUCLEOTIDE SEQUENCE</scope>
    <source>
        <strain evidence="6">I ESC-2004</strain>
    </source>
</reference>
<dbReference type="NCBIfam" id="TIGR00293">
    <property type="entry name" value="prefoldin subunit alpha"/>
    <property type="match status" value="1"/>
</dbReference>
<dbReference type="GO" id="GO:0006457">
    <property type="term" value="P:protein folding"/>
    <property type="evidence" value="ECO:0007669"/>
    <property type="project" value="InterPro"/>
</dbReference>
<dbReference type="Proteomes" id="UP000014760">
    <property type="component" value="Unassembled WGS sequence"/>
</dbReference>
<protein>
    <recommendedName>
        <fullName evidence="7">Prefoldin subunit 5</fullName>
    </recommendedName>
</protein>
<evidence type="ECO:0000313" key="5">
    <source>
        <dbReference type="EnsemblMetazoa" id="CapteP18513"/>
    </source>
</evidence>
<dbReference type="AlphaFoldDB" id="R7U062"/>
<dbReference type="FunCoup" id="R7U062">
    <property type="interactions" value="1981"/>
</dbReference>
<comment type="similarity">
    <text evidence="1">Belongs to the prefoldin subunit alpha family.</text>
</comment>
<dbReference type="GO" id="GO:1990113">
    <property type="term" value="P:RNA polymerase I assembly"/>
    <property type="evidence" value="ECO:0007669"/>
    <property type="project" value="TreeGrafter"/>
</dbReference>
<dbReference type="CDD" id="cd23157">
    <property type="entry name" value="Prefoldin_5"/>
    <property type="match status" value="1"/>
</dbReference>
<gene>
    <name evidence="4" type="ORF">CAPTEDRAFT_18513</name>
</gene>
<dbReference type="GO" id="GO:1990115">
    <property type="term" value="P:RNA polymerase III assembly"/>
    <property type="evidence" value="ECO:0007669"/>
    <property type="project" value="TreeGrafter"/>
</dbReference>
<dbReference type="GO" id="GO:0051082">
    <property type="term" value="F:unfolded protein binding"/>
    <property type="evidence" value="ECO:0007669"/>
    <property type="project" value="InterPro"/>
</dbReference>
<dbReference type="EnsemblMetazoa" id="CapteT18513">
    <property type="protein sequence ID" value="CapteP18513"/>
    <property type="gene ID" value="CapteG18513"/>
</dbReference>
<reference evidence="4 6" key="2">
    <citation type="journal article" date="2013" name="Nature">
        <title>Insights into bilaterian evolution from three spiralian genomes.</title>
        <authorList>
            <person name="Simakov O."/>
            <person name="Marletaz F."/>
            <person name="Cho S.J."/>
            <person name="Edsinger-Gonzales E."/>
            <person name="Havlak P."/>
            <person name="Hellsten U."/>
            <person name="Kuo D.H."/>
            <person name="Larsson T."/>
            <person name="Lv J."/>
            <person name="Arendt D."/>
            <person name="Savage R."/>
            <person name="Osoegawa K."/>
            <person name="de Jong P."/>
            <person name="Grimwood J."/>
            <person name="Chapman J.A."/>
            <person name="Shapiro H."/>
            <person name="Aerts A."/>
            <person name="Otillar R.P."/>
            <person name="Terry A.Y."/>
            <person name="Boore J.L."/>
            <person name="Grigoriev I.V."/>
            <person name="Lindberg D.R."/>
            <person name="Seaver E.C."/>
            <person name="Weisblat D.A."/>
            <person name="Putnam N.H."/>
            <person name="Rokhsar D.S."/>
        </authorList>
    </citation>
    <scope>NUCLEOTIDE SEQUENCE</scope>
    <source>
        <strain evidence="4 6">I ESC-2004</strain>
    </source>
</reference>
<dbReference type="GO" id="GO:0016272">
    <property type="term" value="C:prefoldin complex"/>
    <property type="evidence" value="ECO:0007669"/>
    <property type="project" value="InterPro"/>
</dbReference>
<proteinExistence type="inferred from homology"/>
<dbReference type="HOGENOM" id="CLU_091867_0_1_1"/>
<dbReference type="OrthoDB" id="10267474at2759"/>
<dbReference type="PANTHER" id="PTHR12674:SF2">
    <property type="entry name" value="PREFOLDIN SUBUNIT 5"/>
    <property type="match status" value="1"/>
</dbReference>
<dbReference type="GO" id="GO:0005737">
    <property type="term" value="C:cytoplasm"/>
    <property type="evidence" value="ECO:0007669"/>
    <property type="project" value="TreeGrafter"/>
</dbReference>
<dbReference type="InterPro" id="IPR011599">
    <property type="entry name" value="PFD_alpha_archaea"/>
</dbReference>
<evidence type="ECO:0000256" key="1">
    <source>
        <dbReference type="ARBA" id="ARBA00010048"/>
    </source>
</evidence>
<name>R7U062_CAPTE</name>
<feature type="coiled-coil region" evidence="3">
    <location>
        <begin position="12"/>
        <end position="42"/>
    </location>
</feature>
<sequence length="153" mass="17418">MAKEIPINELNIPQLNQLAEQLNQELEQMQTLMSNLKFAQGKFNDSKECLSTIVKSNEGKHMLVPLTSCMYADGELDSTENVMIDIGTGYYVEKSVPEAKKYFDRKMEYLSKKMEEIQGPLQEKFRMKQGVMELLQMKVQAQLQASQTAAAKS</sequence>
<accession>R7U062</accession>
<evidence type="ECO:0000313" key="6">
    <source>
        <dbReference type="Proteomes" id="UP000014760"/>
    </source>
</evidence>
<evidence type="ECO:0000313" key="4">
    <source>
        <dbReference type="EMBL" id="ELT99247.1"/>
    </source>
</evidence>
<dbReference type="Gene3D" id="1.10.287.370">
    <property type="match status" value="1"/>
</dbReference>
<dbReference type="FunFam" id="1.10.287.370:FF:000004">
    <property type="entry name" value="Probable prefoldin subunit 5"/>
    <property type="match status" value="1"/>
</dbReference>
<dbReference type="STRING" id="283909.R7U062"/>
<dbReference type="InterPro" id="IPR009053">
    <property type="entry name" value="Prefoldin"/>
</dbReference>
<dbReference type="EMBL" id="AMQN01010099">
    <property type="status" value="NOT_ANNOTATED_CDS"/>
    <property type="molecule type" value="Genomic_DNA"/>
</dbReference>
<dbReference type="EMBL" id="KB307055">
    <property type="protein sequence ID" value="ELT99247.1"/>
    <property type="molecule type" value="Genomic_DNA"/>
</dbReference>
<keyword evidence="3" id="KW-0175">Coiled coil</keyword>
<keyword evidence="6" id="KW-1185">Reference proteome</keyword>
<evidence type="ECO:0000256" key="2">
    <source>
        <dbReference type="ARBA" id="ARBA00023186"/>
    </source>
</evidence>
<dbReference type="SUPFAM" id="SSF46579">
    <property type="entry name" value="Prefoldin"/>
    <property type="match status" value="1"/>
</dbReference>
<keyword evidence="2" id="KW-0143">Chaperone</keyword>
<dbReference type="InterPro" id="IPR004127">
    <property type="entry name" value="Prefoldin_subunit_alpha"/>
</dbReference>
<evidence type="ECO:0008006" key="7">
    <source>
        <dbReference type="Google" id="ProtNLM"/>
    </source>
</evidence>
<reference evidence="5" key="3">
    <citation type="submission" date="2015-06" db="UniProtKB">
        <authorList>
            <consortium name="EnsemblMetazoa"/>
        </authorList>
    </citation>
    <scope>IDENTIFICATION</scope>
</reference>
<evidence type="ECO:0000256" key="3">
    <source>
        <dbReference type="SAM" id="Coils"/>
    </source>
</evidence>
<dbReference type="OMA" id="QAKFKAC"/>
<dbReference type="Pfam" id="PF02996">
    <property type="entry name" value="Prefoldin"/>
    <property type="match status" value="1"/>
</dbReference>
<dbReference type="PANTHER" id="PTHR12674">
    <property type="entry name" value="PREFOLDIN SUBUNIT 5"/>
    <property type="match status" value="1"/>
</dbReference>
<dbReference type="GO" id="GO:1990114">
    <property type="term" value="P:RNA polymerase II core complex assembly"/>
    <property type="evidence" value="ECO:0007669"/>
    <property type="project" value="TreeGrafter"/>
</dbReference>